<accession>A0AAD7X5V9</accession>
<feature type="region of interest" description="Disordered" evidence="1">
    <location>
        <begin position="1"/>
        <end position="54"/>
    </location>
</feature>
<keyword evidence="4" id="KW-1185">Reference proteome</keyword>
<feature type="compositionally biased region" description="Low complexity" evidence="1">
    <location>
        <begin position="10"/>
        <end position="21"/>
    </location>
</feature>
<evidence type="ECO:0000259" key="2">
    <source>
        <dbReference type="Pfam" id="PF06985"/>
    </source>
</evidence>
<reference evidence="3" key="1">
    <citation type="submission" date="2022-11" db="EMBL/GenBank/DDBJ databases">
        <title>Genome Sequence of Cubamyces cubensis.</title>
        <authorList>
            <person name="Buettner E."/>
        </authorList>
    </citation>
    <scope>NUCLEOTIDE SEQUENCE</scope>
    <source>
        <strain evidence="3">MPL-01</strain>
    </source>
</reference>
<evidence type="ECO:0000313" key="4">
    <source>
        <dbReference type="Proteomes" id="UP001215151"/>
    </source>
</evidence>
<comment type="caution">
    <text evidence="3">The sequence shown here is derived from an EMBL/GenBank/DDBJ whole genome shotgun (WGS) entry which is preliminary data.</text>
</comment>
<evidence type="ECO:0000313" key="3">
    <source>
        <dbReference type="EMBL" id="KAJ8462410.1"/>
    </source>
</evidence>
<feature type="domain" description="Heterokaryon incompatibility" evidence="2">
    <location>
        <begin position="286"/>
        <end position="453"/>
    </location>
</feature>
<dbReference type="EMBL" id="JAPEVG010000468">
    <property type="protein sequence ID" value="KAJ8462410.1"/>
    <property type="molecule type" value="Genomic_DNA"/>
</dbReference>
<sequence length="557" mass="61497">MTPPDDRPPAGSTFGSTASSTMGISETTSLARTSSNVDALPTSESTDDSELAPGVAAPTFNIASTTDPSVVEHRTDIASVDVPIRLRLDPPSVPRPNHRICGRPDDVCARCWDGLFAEAFGLRHTDVHDDAASWSGGLPVRYLARRALDLPNLKLRMAKAEGRINVTVGIIQSKSETGKRNEERETEELAVVVNRTRRFNVSMTADNPIAAWMKKWAGTVRVEPENALAWARACIEECTLEHSTCKEFSEWARPEASLPTRLIDCSDPLHPRLADTRGWDPMRVQYAALSYVWGGDQPNRTTVDNLSTYLEGIDLTLIPKTIADAIRVAHALGIQYLWADSLCIIQDSREDKHRELRKMRDVYRHAYLTIDAANAHSASEGFLCDSDRVPMHTSDWLPFAWSSRHQGHPARLAELLDIGREAELTSYKGFSGAGMLAVQTHGSTGLRAWCLQETLMSGRCVRFSSEALQFKCRHFHQLRKSDTAYDAILGTITAPNVLFQPSTAPSLGSADWLTIHAAWANVVLEYSWRFLSYPEDKLVACAGLAEAFGNALGPRTE</sequence>
<protein>
    <recommendedName>
        <fullName evidence="2">Heterokaryon incompatibility domain-containing protein</fullName>
    </recommendedName>
</protein>
<gene>
    <name evidence="3" type="ORF">ONZ51_g10918</name>
</gene>
<dbReference type="Pfam" id="PF06985">
    <property type="entry name" value="HET"/>
    <property type="match status" value="1"/>
</dbReference>
<dbReference type="PANTHER" id="PTHR33112:SF16">
    <property type="entry name" value="HETEROKARYON INCOMPATIBILITY DOMAIN-CONTAINING PROTEIN"/>
    <property type="match status" value="1"/>
</dbReference>
<proteinExistence type="predicted"/>
<dbReference type="AlphaFoldDB" id="A0AAD7X5V9"/>
<dbReference type="InterPro" id="IPR010730">
    <property type="entry name" value="HET"/>
</dbReference>
<name>A0AAD7X5V9_9APHY</name>
<evidence type="ECO:0000256" key="1">
    <source>
        <dbReference type="SAM" id="MobiDB-lite"/>
    </source>
</evidence>
<dbReference type="PANTHER" id="PTHR33112">
    <property type="entry name" value="DOMAIN PROTEIN, PUTATIVE-RELATED"/>
    <property type="match status" value="1"/>
</dbReference>
<feature type="compositionally biased region" description="Polar residues" evidence="1">
    <location>
        <begin position="22"/>
        <end position="37"/>
    </location>
</feature>
<dbReference type="Proteomes" id="UP001215151">
    <property type="component" value="Unassembled WGS sequence"/>
</dbReference>
<organism evidence="3 4">
    <name type="scientific">Trametes cubensis</name>
    <dbReference type="NCBI Taxonomy" id="1111947"/>
    <lineage>
        <taxon>Eukaryota</taxon>
        <taxon>Fungi</taxon>
        <taxon>Dikarya</taxon>
        <taxon>Basidiomycota</taxon>
        <taxon>Agaricomycotina</taxon>
        <taxon>Agaricomycetes</taxon>
        <taxon>Polyporales</taxon>
        <taxon>Polyporaceae</taxon>
        <taxon>Trametes</taxon>
    </lineage>
</organism>